<feature type="transmembrane region" description="Helical" evidence="9">
    <location>
        <begin position="62"/>
        <end position="81"/>
    </location>
</feature>
<evidence type="ECO:0000256" key="4">
    <source>
        <dbReference type="ARBA" id="ARBA00022679"/>
    </source>
</evidence>
<dbReference type="SMART" id="SM00387">
    <property type="entry name" value="HATPase_c"/>
    <property type="match status" value="1"/>
</dbReference>
<keyword evidence="5" id="KW-0547">Nucleotide-binding</keyword>
<keyword evidence="9" id="KW-0472">Membrane</keyword>
<gene>
    <name evidence="11" type="ORF">AGRA3207_006584</name>
</gene>
<keyword evidence="9" id="KW-0812">Transmembrane</keyword>
<protein>
    <recommendedName>
        <fullName evidence="2">histidine kinase</fullName>
        <ecNumber evidence="2">2.7.13.3</ecNumber>
    </recommendedName>
</protein>
<dbReference type="GO" id="GO:0016301">
    <property type="term" value="F:kinase activity"/>
    <property type="evidence" value="ECO:0007669"/>
    <property type="project" value="UniProtKB-KW"/>
</dbReference>
<dbReference type="Pfam" id="PF02518">
    <property type="entry name" value="HATPase_c"/>
    <property type="match status" value="1"/>
</dbReference>
<evidence type="ECO:0000256" key="3">
    <source>
        <dbReference type="ARBA" id="ARBA00022553"/>
    </source>
</evidence>
<dbReference type="EMBL" id="CP059572">
    <property type="protein sequence ID" value="QXJ25134.1"/>
    <property type="molecule type" value="Genomic_DNA"/>
</dbReference>
<dbReference type="RefSeq" id="WP_231331041.1">
    <property type="nucleotide sequence ID" value="NZ_CP059572.1"/>
</dbReference>
<evidence type="ECO:0000256" key="2">
    <source>
        <dbReference type="ARBA" id="ARBA00012438"/>
    </source>
</evidence>
<dbReference type="Gene3D" id="3.30.565.10">
    <property type="entry name" value="Histidine kinase-like ATPase, C-terminal domain"/>
    <property type="match status" value="1"/>
</dbReference>
<feature type="transmembrane region" description="Helical" evidence="9">
    <location>
        <begin position="132"/>
        <end position="151"/>
    </location>
</feature>
<evidence type="ECO:0000256" key="1">
    <source>
        <dbReference type="ARBA" id="ARBA00000085"/>
    </source>
</evidence>
<evidence type="ECO:0000256" key="8">
    <source>
        <dbReference type="ARBA" id="ARBA00023012"/>
    </source>
</evidence>
<name>A0ABX8R4C8_9ACTN</name>
<feature type="transmembrane region" description="Helical" evidence="9">
    <location>
        <begin position="39"/>
        <end position="55"/>
    </location>
</feature>
<comment type="catalytic activity">
    <reaction evidence="1">
        <text>ATP + protein L-histidine = ADP + protein N-phospho-L-histidine.</text>
        <dbReference type="EC" id="2.7.13.3"/>
    </reaction>
</comment>
<keyword evidence="3" id="KW-0597">Phosphoprotein</keyword>
<dbReference type="Pfam" id="PF23539">
    <property type="entry name" value="DUF7134"/>
    <property type="match status" value="1"/>
</dbReference>
<evidence type="ECO:0000256" key="5">
    <source>
        <dbReference type="ARBA" id="ARBA00022741"/>
    </source>
</evidence>
<dbReference type="InterPro" id="IPR050482">
    <property type="entry name" value="Sensor_HK_TwoCompSys"/>
</dbReference>
<evidence type="ECO:0000313" key="12">
    <source>
        <dbReference type="Proteomes" id="UP001049518"/>
    </source>
</evidence>
<keyword evidence="6 11" id="KW-0418">Kinase</keyword>
<dbReference type="EC" id="2.7.13.3" evidence="2"/>
<evidence type="ECO:0000256" key="9">
    <source>
        <dbReference type="SAM" id="Phobius"/>
    </source>
</evidence>
<evidence type="ECO:0000256" key="7">
    <source>
        <dbReference type="ARBA" id="ARBA00022840"/>
    </source>
</evidence>
<dbReference type="InterPro" id="IPR036890">
    <property type="entry name" value="HATPase_C_sf"/>
</dbReference>
<dbReference type="InterPro" id="IPR003594">
    <property type="entry name" value="HATPase_dom"/>
</dbReference>
<dbReference type="Gene3D" id="1.20.5.1930">
    <property type="match status" value="1"/>
</dbReference>
<sequence length="385" mass="41207">MITAWRRFADHHPRLVEAAFLLLVYAASGWQYAEDAHGWWPGALPATAACLALLWRRRRPAMAAACVSACVVAAGGLGYPLDHLMLVPLIVAFYELGVRVPERIARVHGLAAIATFAVAAQLTMDDDEAQKLATFAPAFWIIVAVVSGAAVRGRRAYLDAVHARAEYAERTREEEARHRVAEERVRIARELHDVVAHHMALANAQAGTAAHLLRTRPEQAARILDELTSTTASALRELQATVGLLRRSDDPQDPLEPSPGLARLDDLVSDFGSAGLRATITVDGERRPLSPGVDLAAFRIVQEALTNVAKHAGADTADVTLTYKADTLTLTISDDGGTVPRPPAPGGGFGLIGMRERAQSAGGRLRAGRRPGGGFAVTADLPIHP</sequence>
<dbReference type="PANTHER" id="PTHR24421">
    <property type="entry name" value="NITRATE/NITRITE SENSOR PROTEIN NARX-RELATED"/>
    <property type="match status" value="1"/>
</dbReference>
<evidence type="ECO:0000259" key="10">
    <source>
        <dbReference type="SMART" id="SM00387"/>
    </source>
</evidence>
<evidence type="ECO:0000313" key="11">
    <source>
        <dbReference type="EMBL" id="QXJ25134.1"/>
    </source>
</evidence>
<feature type="domain" description="Histidine kinase/HSP90-like ATPase" evidence="10">
    <location>
        <begin position="292"/>
        <end position="385"/>
    </location>
</feature>
<feature type="transmembrane region" description="Helical" evidence="9">
    <location>
        <begin position="15"/>
        <end position="33"/>
    </location>
</feature>
<keyword evidence="9" id="KW-1133">Transmembrane helix</keyword>
<keyword evidence="12" id="KW-1185">Reference proteome</keyword>
<dbReference type="InterPro" id="IPR011712">
    <property type="entry name" value="Sig_transdc_His_kin_sub3_dim/P"/>
</dbReference>
<dbReference type="InterPro" id="IPR055558">
    <property type="entry name" value="DUF7134"/>
</dbReference>
<dbReference type="Proteomes" id="UP001049518">
    <property type="component" value="Chromosome"/>
</dbReference>
<keyword evidence="7" id="KW-0067">ATP-binding</keyword>
<keyword evidence="4" id="KW-0808">Transferase</keyword>
<reference evidence="11" key="1">
    <citation type="submission" date="2020-07" db="EMBL/GenBank/DDBJ databases">
        <authorList>
            <person name="Tarantini F.S."/>
            <person name="Hong K.W."/>
            <person name="Chan K.G."/>
        </authorList>
    </citation>
    <scope>NUCLEOTIDE SEQUENCE</scope>
    <source>
        <strain evidence="11">32-07</strain>
    </source>
</reference>
<organism evidence="11 12">
    <name type="scientific">Actinomadura graeca</name>
    <dbReference type="NCBI Taxonomy" id="2750812"/>
    <lineage>
        <taxon>Bacteria</taxon>
        <taxon>Bacillati</taxon>
        <taxon>Actinomycetota</taxon>
        <taxon>Actinomycetes</taxon>
        <taxon>Streptosporangiales</taxon>
        <taxon>Thermomonosporaceae</taxon>
        <taxon>Actinomadura</taxon>
    </lineage>
</organism>
<dbReference type="Pfam" id="PF07730">
    <property type="entry name" value="HisKA_3"/>
    <property type="match status" value="1"/>
</dbReference>
<dbReference type="CDD" id="cd16917">
    <property type="entry name" value="HATPase_UhpB-NarQ-NarX-like"/>
    <property type="match status" value="1"/>
</dbReference>
<proteinExistence type="predicted"/>
<keyword evidence="8" id="KW-0902">Two-component regulatory system</keyword>
<dbReference type="PANTHER" id="PTHR24421:SF10">
    <property type="entry name" value="NITRATE_NITRITE SENSOR PROTEIN NARQ"/>
    <property type="match status" value="1"/>
</dbReference>
<evidence type="ECO:0000256" key="6">
    <source>
        <dbReference type="ARBA" id="ARBA00022777"/>
    </source>
</evidence>
<accession>A0ABX8R4C8</accession>
<dbReference type="SUPFAM" id="SSF55874">
    <property type="entry name" value="ATPase domain of HSP90 chaperone/DNA topoisomerase II/histidine kinase"/>
    <property type="match status" value="1"/>
</dbReference>